<feature type="domain" description="Thioredoxin" evidence="1">
    <location>
        <begin position="1"/>
        <end position="62"/>
    </location>
</feature>
<dbReference type="InterPro" id="IPR013766">
    <property type="entry name" value="Thioredoxin_domain"/>
</dbReference>
<gene>
    <name evidence="2" type="ORF">TELCIR_24440</name>
</gene>
<protein>
    <submittedName>
        <fullName evidence="2">Thioredoxin</fullName>
    </submittedName>
</protein>
<dbReference type="Proteomes" id="UP000230423">
    <property type="component" value="Unassembled WGS sequence"/>
</dbReference>
<keyword evidence="3" id="KW-1185">Reference proteome</keyword>
<organism evidence="2 3">
    <name type="scientific">Teladorsagia circumcincta</name>
    <name type="common">Brown stomach worm</name>
    <name type="synonym">Ostertagia circumcincta</name>
    <dbReference type="NCBI Taxonomy" id="45464"/>
    <lineage>
        <taxon>Eukaryota</taxon>
        <taxon>Metazoa</taxon>
        <taxon>Ecdysozoa</taxon>
        <taxon>Nematoda</taxon>
        <taxon>Chromadorea</taxon>
        <taxon>Rhabditida</taxon>
        <taxon>Rhabditina</taxon>
        <taxon>Rhabditomorpha</taxon>
        <taxon>Strongyloidea</taxon>
        <taxon>Trichostrongylidae</taxon>
        <taxon>Teladorsagia</taxon>
    </lineage>
</organism>
<dbReference type="CDD" id="cd02961">
    <property type="entry name" value="PDI_a_family"/>
    <property type="match status" value="1"/>
</dbReference>
<dbReference type="Pfam" id="PF00085">
    <property type="entry name" value="Thioredoxin"/>
    <property type="match status" value="1"/>
</dbReference>
<dbReference type="Gene3D" id="3.40.30.10">
    <property type="entry name" value="Glutaredoxin"/>
    <property type="match status" value="1"/>
</dbReference>
<dbReference type="OrthoDB" id="427280at2759"/>
<proteinExistence type="predicted"/>
<evidence type="ECO:0000313" key="2">
    <source>
        <dbReference type="EMBL" id="PIO54202.1"/>
    </source>
</evidence>
<dbReference type="SUPFAM" id="SSF52833">
    <property type="entry name" value="Thioredoxin-like"/>
    <property type="match status" value="1"/>
</dbReference>
<dbReference type="InterPro" id="IPR036249">
    <property type="entry name" value="Thioredoxin-like_sf"/>
</dbReference>
<name>A0A2G9T9H4_TELCI</name>
<accession>A0A2G9T9H4</accession>
<sequence>CHHCREFAPVYAKIASQVNIPSVKIDVGVEKELGERYQIEAMPAIKLWQNGEGPKNYYGDTDLE</sequence>
<evidence type="ECO:0000259" key="1">
    <source>
        <dbReference type="Pfam" id="PF00085"/>
    </source>
</evidence>
<evidence type="ECO:0000313" key="3">
    <source>
        <dbReference type="Proteomes" id="UP000230423"/>
    </source>
</evidence>
<dbReference type="AlphaFoldDB" id="A0A2G9T9H4"/>
<dbReference type="EMBL" id="KZ400155">
    <property type="protein sequence ID" value="PIO54202.1"/>
    <property type="molecule type" value="Genomic_DNA"/>
</dbReference>
<feature type="non-terminal residue" evidence="2">
    <location>
        <position position="1"/>
    </location>
</feature>
<reference evidence="2 3" key="1">
    <citation type="submission" date="2015-09" db="EMBL/GenBank/DDBJ databases">
        <title>Draft genome of the parasitic nematode Teladorsagia circumcincta isolate WARC Sus (inbred).</title>
        <authorList>
            <person name="Mitreva M."/>
        </authorList>
    </citation>
    <scope>NUCLEOTIDE SEQUENCE [LARGE SCALE GENOMIC DNA]</scope>
    <source>
        <strain evidence="2 3">S</strain>
    </source>
</reference>
<feature type="non-terminal residue" evidence="2">
    <location>
        <position position="64"/>
    </location>
</feature>